<keyword evidence="12" id="KW-0808">Transferase</keyword>
<accession>A0A1E1XA86</accession>
<evidence type="ECO:0000256" key="3">
    <source>
        <dbReference type="ARBA" id="ARBA00022723"/>
    </source>
</evidence>
<comment type="cofactor">
    <cofactor evidence="1">
        <name>L-ascorbate</name>
        <dbReference type="ChEBI" id="CHEBI:38290"/>
    </cofactor>
</comment>
<dbReference type="GO" id="GO:0005506">
    <property type="term" value="F:iron ion binding"/>
    <property type="evidence" value="ECO:0007669"/>
    <property type="project" value="InterPro"/>
</dbReference>
<dbReference type="PANTHER" id="PTHR12117">
    <property type="entry name" value="HISTONE ACETYLTRANSFERASE COMPLEX"/>
    <property type="match status" value="1"/>
</dbReference>
<dbReference type="InterPro" id="IPR051842">
    <property type="entry name" value="uS12_prolyl_hydroxylase"/>
</dbReference>
<name>A0A1E1XA86_9ACAR</name>
<proteinExistence type="evidence at transcript level"/>
<dbReference type="InterPro" id="IPR006620">
    <property type="entry name" value="Pro_4_hyd_alph"/>
</dbReference>
<dbReference type="PROSITE" id="PS51471">
    <property type="entry name" value="FE2OG_OXY"/>
    <property type="match status" value="1"/>
</dbReference>
<organism evidence="12">
    <name type="scientific">Amblyomma aureolatum</name>
    <dbReference type="NCBI Taxonomy" id="187763"/>
    <lineage>
        <taxon>Eukaryota</taxon>
        <taxon>Metazoa</taxon>
        <taxon>Ecdysozoa</taxon>
        <taxon>Arthropoda</taxon>
        <taxon>Chelicerata</taxon>
        <taxon>Arachnida</taxon>
        <taxon>Acari</taxon>
        <taxon>Parasitiformes</taxon>
        <taxon>Ixodida</taxon>
        <taxon>Ixodoidea</taxon>
        <taxon>Ixodidae</taxon>
        <taxon>Amblyomminae</taxon>
        <taxon>Amblyomma</taxon>
    </lineage>
</organism>
<dbReference type="InterPro" id="IPR039558">
    <property type="entry name" value="TPA1/OFD1_N"/>
</dbReference>
<sequence>MTPAKRASKGGASSPDTSFVSKRRKDSVLLQLNHKLFSDETKNGLKAAFAEKKAGHFGTAAELITEPFNVCVLHNLLADADCVDSLKNELFDIEFHAKNNDLYKFHQSDDLQNFDTPYIHAFRKCLEGTLAPWLRDVTGVPLDGTISLTCSKYSYTDVLLCHDDELEGRRIAFILYLTPSWTSTDGGSLDLFDIDINGQPRDIVHNIVPRFNSFAFFEVSPVSFHQVAEVLSEDKVRISVGGWFHGPPVFRPPPYIEPSSERLKSCHVEEDVFRSWINPIYLADSIAEEVRRQFKDNSEIQLQDFLQEDKCRDLEAALSNPDVFWSQRGPPNRRWTLENPMPLPPMVEECLQVFRSEAMFLILANLTGLKLHPLSTASDSSSEDDEDKSGTAADNAAVPADNADSSACCTQAVRKWSHGTYTLAHDHDRSVEECRLDAVLYLNCKDWKLEYGGSTVYIVKGEAEEVLTLSPARNSLALVYKDDGLFQFVKHINHEVTKLSKEDGCFHDMNFVYYE</sequence>
<dbReference type="GO" id="GO:0016740">
    <property type="term" value="F:transferase activity"/>
    <property type="evidence" value="ECO:0007669"/>
    <property type="project" value="UniProtKB-KW"/>
</dbReference>
<keyword evidence="4" id="KW-0847">Vitamin C</keyword>
<evidence type="ECO:0000256" key="1">
    <source>
        <dbReference type="ARBA" id="ARBA00001961"/>
    </source>
</evidence>
<dbReference type="GO" id="GO:0006449">
    <property type="term" value="P:regulation of translational termination"/>
    <property type="evidence" value="ECO:0007669"/>
    <property type="project" value="TreeGrafter"/>
</dbReference>
<evidence type="ECO:0000256" key="6">
    <source>
        <dbReference type="ARBA" id="ARBA00023002"/>
    </source>
</evidence>
<evidence type="ECO:0000256" key="10">
    <source>
        <dbReference type="SAM" id="MobiDB-lite"/>
    </source>
</evidence>
<dbReference type="GO" id="GO:0031543">
    <property type="term" value="F:peptidyl-proline dioxygenase activity"/>
    <property type="evidence" value="ECO:0007669"/>
    <property type="project" value="UniProtKB-ARBA"/>
</dbReference>
<dbReference type="Pfam" id="PF10637">
    <property type="entry name" value="Ofd1_CTDD"/>
    <property type="match status" value="1"/>
</dbReference>
<evidence type="ECO:0000256" key="9">
    <source>
        <dbReference type="ARBA" id="ARBA00047444"/>
    </source>
</evidence>
<feature type="region of interest" description="Disordered" evidence="10">
    <location>
        <begin position="375"/>
        <end position="402"/>
    </location>
</feature>
<feature type="compositionally biased region" description="Low complexity" evidence="10">
    <location>
        <begin position="392"/>
        <end position="402"/>
    </location>
</feature>
<dbReference type="Gene3D" id="2.60.120.620">
    <property type="entry name" value="q2cbj1_9rhob like domain"/>
    <property type="match status" value="2"/>
</dbReference>
<dbReference type="Pfam" id="PF13661">
    <property type="entry name" value="2OG-FeII_Oxy_4"/>
    <property type="match status" value="1"/>
</dbReference>
<dbReference type="EMBL" id="GFAC01003028">
    <property type="protein sequence ID" value="JAT96160.1"/>
    <property type="molecule type" value="mRNA"/>
</dbReference>
<keyword evidence="6" id="KW-0560">Oxidoreductase</keyword>
<dbReference type="GO" id="GO:0005737">
    <property type="term" value="C:cytoplasm"/>
    <property type="evidence" value="ECO:0007669"/>
    <property type="project" value="TreeGrafter"/>
</dbReference>
<comment type="similarity">
    <text evidence="2">Belongs to the TPA1 family.</text>
</comment>
<evidence type="ECO:0000256" key="8">
    <source>
        <dbReference type="ARBA" id="ARBA00029938"/>
    </source>
</evidence>
<dbReference type="AlphaFoldDB" id="A0A1E1XA86"/>
<feature type="domain" description="Fe2OG dioxygenase" evidence="11">
    <location>
        <begin position="141"/>
        <end position="246"/>
    </location>
</feature>
<evidence type="ECO:0000256" key="5">
    <source>
        <dbReference type="ARBA" id="ARBA00022964"/>
    </source>
</evidence>
<evidence type="ECO:0000256" key="2">
    <source>
        <dbReference type="ARBA" id="ARBA00007443"/>
    </source>
</evidence>
<evidence type="ECO:0000256" key="7">
    <source>
        <dbReference type="ARBA" id="ARBA00023004"/>
    </source>
</evidence>
<protein>
    <recommendedName>
        <fullName evidence="8">uS12 prolyl 3-hydroxylase</fullName>
    </recommendedName>
</protein>
<dbReference type="InterPro" id="IPR005123">
    <property type="entry name" value="Oxoglu/Fe-dep_dioxygenase_dom"/>
</dbReference>
<evidence type="ECO:0000259" key="11">
    <source>
        <dbReference type="PROSITE" id="PS51471"/>
    </source>
</evidence>
<dbReference type="PANTHER" id="PTHR12117:SF0">
    <property type="entry name" value="PROLYL 3-HYDROXYLASE OGFOD1"/>
    <property type="match status" value="1"/>
</dbReference>
<keyword evidence="7" id="KW-0408">Iron</keyword>
<dbReference type="InterPro" id="IPR019601">
    <property type="entry name" value="Oxoglutarate/Fe-dep_Oase_C"/>
</dbReference>
<keyword evidence="5" id="KW-0223">Dioxygenase</keyword>
<keyword evidence="3" id="KW-0479">Metal-binding</keyword>
<feature type="region of interest" description="Disordered" evidence="10">
    <location>
        <begin position="1"/>
        <end position="20"/>
    </location>
</feature>
<dbReference type="SMART" id="SM00702">
    <property type="entry name" value="P4Hc"/>
    <property type="match status" value="1"/>
</dbReference>
<evidence type="ECO:0000256" key="4">
    <source>
        <dbReference type="ARBA" id="ARBA00022896"/>
    </source>
</evidence>
<dbReference type="GO" id="GO:0031418">
    <property type="term" value="F:L-ascorbic acid binding"/>
    <property type="evidence" value="ECO:0007669"/>
    <property type="project" value="UniProtKB-KW"/>
</dbReference>
<evidence type="ECO:0000313" key="12">
    <source>
        <dbReference type="EMBL" id="JAT96160.1"/>
    </source>
</evidence>
<comment type="catalytic activity">
    <reaction evidence="9">
        <text>[ribosomal protein uS12]-L-proline + 2-oxoglutarate + O2 = [ribosomal protein uS12]-(3S)-3-hydroxy-L-proline + succinate + CO2</text>
        <dbReference type="Rhea" id="RHEA:54156"/>
        <dbReference type="Rhea" id="RHEA-COMP:13816"/>
        <dbReference type="Rhea" id="RHEA-COMP:13818"/>
        <dbReference type="ChEBI" id="CHEBI:15379"/>
        <dbReference type="ChEBI" id="CHEBI:16526"/>
        <dbReference type="ChEBI" id="CHEBI:16810"/>
        <dbReference type="ChEBI" id="CHEBI:30031"/>
        <dbReference type="ChEBI" id="CHEBI:50342"/>
        <dbReference type="ChEBI" id="CHEBI:85428"/>
    </reaction>
</comment>
<reference evidence="12" key="1">
    <citation type="journal article" date="2017" name="Front. Cell. Infect. Microbiol.">
        <title>The Distinct Transcriptional Response of the Midgut of Amblyomma sculptum and Amblyomma aureolatum Ticks to Rickettsia rickettsii Correlates to Their Differences in Susceptibility to Infection.</title>
        <authorList>
            <person name="Martins L.A."/>
            <person name="Galletti M.F.B.M."/>
            <person name="Ribeiro J.M."/>
            <person name="Fujita A."/>
            <person name="Costa F.B."/>
            <person name="Labruna M.B."/>
            <person name="Daffre S."/>
            <person name="Fogaca A.C."/>
        </authorList>
    </citation>
    <scope>NUCLEOTIDE SEQUENCE</scope>
</reference>